<evidence type="ECO:0000256" key="6">
    <source>
        <dbReference type="ARBA" id="ARBA00023308"/>
    </source>
</evidence>
<comment type="caution">
    <text evidence="9">The sequence shown here is derived from an EMBL/GenBank/DDBJ whole genome shotgun (WGS) entry which is preliminary data.</text>
</comment>
<dbReference type="Pfam" id="PF02782">
    <property type="entry name" value="FGGY_C"/>
    <property type="match status" value="1"/>
</dbReference>
<dbReference type="eggNOG" id="COG1070">
    <property type="taxonomic scope" value="Bacteria"/>
</dbReference>
<keyword evidence="2" id="KW-0808">Transferase</keyword>
<dbReference type="PIRSF" id="PIRSF000538">
    <property type="entry name" value="GlpK"/>
    <property type="match status" value="1"/>
</dbReference>
<organism evidence="9 10">
    <name type="scientific">Clostridium paraputrificum</name>
    <dbReference type="NCBI Taxonomy" id="29363"/>
    <lineage>
        <taxon>Bacteria</taxon>
        <taxon>Bacillati</taxon>
        <taxon>Bacillota</taxon>
        <taxon>Clostridia</taxon>
        <taxon>Eubacteriales</taxon>
        <taxon>Clostridiaceae</taxon>
        <taxon>Clostridium</taxon>
    </lineage>
</organism>
<evidence type="ECO:0000256" key="2">
    <source>
        <dbReference type="ARBA" id="ARBA00022679"/>
    </source>
</evidence>
<dbReference type="GO" id="GO:0008993">
    <property type="term" value="F:rhamnulokinase activity"/>
    <property type="evidence" value="ECO:0007669"/>
    <property type="project" value="InterPro"/>
</dbReference>
<keyword evidence="6" id="KW-0684">Rhamnose metabolism</keyword>
<keyword evidence="10" id="KW-1185">Reference proteome</keyword>
<evidence type="ECO:0000256" key="4">
    <source>
        <dbReference type="ARBA" id="ARBA00022777"/>
    </source>
</evidence>
<accession>A0A1B8RMC9</accession>
<keyword evidence="4 9" id="KW-0418">Kinase</keyword>
<protein>
    <submittedName>
        <fullName evidence="9">L-fuculose kinase</fullName>
    </submittedName>
</protein>
<gene>
    <name evidence="9" type="ORF">CP373A1_13100</name>
</gene>
<dbReference type="InterPro" id="IPR013449">
    <property type="entry name" value="Rhamnulokinase"/>
</dbReference>
<comment type="similarity">
    <text evidence="1">Belongs to the FGGY kinase family.</text>
</comment>
<keyword evidence="5" id="KW-0067">ATP-binding</keyword>
<evidence type="ECO:0000259" key="7">
    <source>
        <dbReference type="Pfam" id="PF00370"/>
    </source>
</evidence>
<evidence type="ECO:0000313" key="10">
    <source>
        <dbReference type="Proteomes" id="UP000092714"/>
    </source>
</evidence>
<feature type="domain" description="Carbohydrate kinase FGGY N-terminal" evidence="7">
    <location>
        <begin position="4"/>
        <end position="239"/>
    </location>
</feature>
<dbReference type="InterPro" id="IPR018484">
    <property type="entry name" value="FGGY_N"/>
</dbReference>
<evidence type="ECO:0000259" key="8">
    <source>
        <dbReference type="Pfam" id="PF02782"/>
    </source>
</evidence>
<reference evidence="9 10" key="1">
    <citation type="submission" date="2016-06" db="EMBL/GenBank/DDBJ databases">
        <authorList>
            <person name="Kjaerup R.B."/>
            <person name="Dalgaard T.S."/>
            <person name="Juul-Madsen H.R."/>
        </authorList>
    </citation>
    <scope>NUCLEOTIDE SEQUENCE [LARGE SCALE GENOMIC DNA]</scope>
    <source>
        <strain evidence="9 10">373-A1</strain>
    </source>
</reference>
<dbReference type="InterPro" id="IPR050406">
    <property type="entry name" value="FGGY_Carb_Kinase"/>
</dbReference>
<dbReference type="PANTHER" id="PTHR43095">
    <property type="entry name" value="SUGAR KINASE"/>
    <property type="match status" value="1"/>
</dbReference>
<name>A0A1B8RMC9_9CLOT</name>
<evidence type="ECO:0000256" key="5">
    <source>
        <dbReference type="ARBA" id="ARBA00022840"/>
    </source>
</evidence>
<keyword evidence="3" id="KW-0547">Nucleotide-binding</keyword>
<dbReference type="RefSeq" id="WP_065254698.1">
    <property type="nucleotide sequence ID" value="NZ_MAPZ01000025.1"/>
</dbReference>
<dbReference type="InterPro" id="IPR043129">
    <property type="entry name" value="ATPase_NBD"/>
</dbReference>
<sequence length="467" mass="52318">MGSVLAVDLGASSGRGILGELKDGKINLKEVSRFPNKPIYKKGILSWNTDYLFSEIKKSVIEAKKFDEVESIGIDTWGVDFGLLDEEGNLITFPANYRDSRTKGILERVSKLFSLEDLYMITGNQIMEINTLFQLLALREKNPELFYQVKTILLIPDLFNYLLTGKIAAECSIASTTQLTNSYTKEWSEKVLDNFELSRHMFPNIVKEGNFLGTTKPELGLGDIKVINVCQHDTASAVVSVPSEEDFLFISCGTWSLIGTELKEPILSKDAMKFNLTNESGHSGTTRLLKNCTGLWLIQELKRNYKEDGINYSYEEIANIASLVSSNKCLIDTDDEIFSEPGDMRERIVSYAKRTTQSIPNKPEEFFRCAYESLAHTYKKTIEEIEIVTNKKFEEIYIVGGGSNATFFCQLVANITGKKVIAGPGEATAIGNIVIQLISLKKIKDVAEARKIISNSFNLITFMPNMK</sequence>
<evidence type="ECO:0000313" key="9">
    <source>
        <dbReference type="EMBL" id="OBY10032.1"/>
    </source>
</evidence>
<dbReference type="AlphaFoldDB" id="A0A1B8RMC9"/>
<dbReference type="SUPFAM" id="SSF53067">
    <property type="entry name" value="Actin-like ATPase domain"/>
    <property type="match status" value="2"/>
</dbReference>
<dbReference type="GO" id="GO:0005524">
    <property type="term" value="F:ATP binding"/>
    <property type="evidence" value="ECO:0007669"/>
    <property type="project" value="UniProtKB-KW"/>
</dbReference>
<dbReference type="OrthoDB" id="9761504at2"/>
<dbReference type="InterPro" id="IPR018485">
    <property type="entry name" value="FGGY_C"/>
</dbReference>
<dbReference type="EMBL" id="MAPZ01000025">
    <property type="protein sequence ID" value="OBY10032.1"/>
    <property type="molecule type" value="Genomic_DNA"/>
</dbReference>
<evidence type="ECO:0000256" key="3">
    <source>
        <dbReference type="ARBA" id="ARBA00022741"/>
    </source>
</evidence>
<dbReference type="GO" id="GO:0019301">
    <property type="term" value="P:rhamnose catabolic process"/>
    <property type="evidence" value="ECO:0007669"/>
    <property type="project" value="InterPro"/>
</dbReference>
<dbReference type="CDD" id="cd07771">
    <property type="entry name" value="ASKHA_NBD_FGGY_RhaB-like"/>
    <property type="match status" value="1"/>
</dbReference>
<dbReference type="Pfam" id="PF00370">
    <property type="entry name" value="FGGY_N"/>
    <property type="match status" value="1"/>
</dbReference>
<evidence type="ECO:0000256" key="1">
    <source>
        <dbReference type="ARBA" id="ARBA00009156"/>
    </source>
</evidence>
<proteinExistence type="inferred from homology"/>
<feature type="domain" description="Carbohydrate kinase FGGY C-terminal" evidence="8">
    <location>
        <begin position="249"/>
        <end position="439"/>
    </location>
</feature>
<dbReference type="InterPro" id="IPR000577">
    <property type="entry name" value="Carb_kinase_FGGY"/>
</dbReference>
<dbReference type="Gene3D" id="3.30.420.40">
    <property type="match status" value="2"/>
</dbReference>
<dbReference type="Proteomes" id="UP000092714">
    <property type="component" value="Unassembled WGS sequence"/>
</dbReference>